<reference evidence="2 3" key="1">
    <citation type="submission" date="2014-04" db="EMBL/GenBank/DDBJ databases">
        <title>Evolutionary Origins and Diversification of the Mycorrhizal Mutualists.</title>
        <authorList>
            <consortium name="DOE Joint Genome Institute"/>
            <consortium name="Mycorrhizal Genomics Consortium"/>
            <person name="Kohler A."/>
            <person name="Kuo A."/>
            <person name="Nagy L.G."/>
            <person name="Floudas D."/>
            <person name="Copeland A."/>
            <person name="Barry K.W."/>
            <person name="Cichocki N."/>
            <person name="Veneault-Fourrey C."/>
            <person name="LaButti K."/>
            <person name="Lindquist E.A."/>
            <person name="Lipzen A."/>
            <person name="Lundell T."/>
            <person name="Morin E."/>
            <person name="Murat C."/>
            <person name="Riley R."/>
            <person name="Ohm R."/>
            <person name="Sun H."/>
            <person name="Tunlid A."/>
            <person name="Henrissat B."/>
            <person name="Grigoriev I.V."/>
            <person name="Hibbett D.S."/>
            <person name="Martin F."/>
        </authorList>
    </citation>
    <scope>NUCLEOTIDE SEQUENCE [LARGE SCALE GENOMIC DNA]</scope>
    <source>
        <strain evidence="2 3">MD-312</strain>
    </source>
</reference>
<organism evidence="2 3">
    <name type="scientific">Hydnomerulius pinastri MD-312</name>
    <dbReference type="NCBI Taxonomy" id="994086"/>
    <lineage>
        <taxon>Eukaryota</taxon>
        <taxon>Fungi</taxon>
        <taxon>Dikarya</taxon>
        <taxon>Basidiomycota</taxon>
        <taxon>Agaricomycotina</taxon>
        <taxon>Agaricomycetes</taxon>
        <taxon>Agaricomycetidae</taxon>
        <taxon>Boletales</taxon>
        <taxon>Boletales incertae sedis</taxon>
        <taxon>Leucogyrophana</taxon>
    </lineage>
</organism>
<dbReference type="HOGENOM" id="CLU_1997948_0_0_1"/>
<dbReference type="Pfam" id="PF12588">
    <property type="entry name" value="PSDC"/>
    <property type="match status" value="1"/>
</dbReference>
<protein>
    <submittedName>
        <fullName evidence="2">Unplaced genomic scaffold scaffold_195, whole genome shotgun sequence</fullName>
    </submittedName>
</protein>
<dbReference type="EMBL" id="KN840029">
    <property type="protein sequence ID" value="KIJ57976.1"/>
    <property type="molecule type" value="Genomic_DNA"/>
</dbReference>
<gene>
    <name evidence="2" type="ORF">HYDPIDRAFT_44684</name>
</gene>
<evidence type="ECO:0000313" key="3">
    <source>
        <dbReference type="Proteomes" id="UP000053820"/>
    </source>
</evidence>
<dbReference type="Proteomes" id="UP000053820">
    <property type="component" value="Unassembled WGS sequence"/>
</dbReference>
<accession>A0A0C9W5Q3</accession>
<evidence type="ECO:0000313" key="2">
    <source>
        <dbReference type="EMBL" id="KIJ57976.1"/>
    </source>
</evidence>
<sequence>MPTIYGKVVPWLPERKVVLEFHRQHLNSVLKRGLFSVELGVKTTQLSLVILELKQLIEDDPLVFRDINEMFTQVNEQGETTCLENYQALLACLEEVINEAPAFSGSSSAASSVPMYAILGPFLNT</sequence>
<dbReference type="InterPro" id="IPR022237">
    <property type="entry name" value="PsiD-like"/>
</dbReference>
<feature type="domain" description="L-tryptophan decarboxylase PsiD-like" evidence="1">
    <location>
        <begin position="49"/>
        <end position="125"/>
    </location>
</feature>
<name>A0A0C9W5Q3_9AGAM</name>
<keyword evidence="3" id="KW-1185">Reference proteome</keyword>
<feature type="non-terminal residue" evidence="2">
    <location>
        <position position="125"/>
    </location>
</feature>
<proteinExistence type="predicted"/>
<evidence type="ECO:0000259" key="1">
    <source>
        <dbReference type="Pfam" id="PF12588"/>
    </source>
</evidence>
<dbReference type="AlphaFoldDB" id="A0A0C9W5Q3"/>